<protein>
    <submittedName>
        <fullName evidence="2">Transglutaminase-like putative cysteine protease</fullName>
    </submittedName>
</protein>
<dbReference type="InterPro" id="IPR002931">
    <property type="entry name" value="Transglutaminase-like"/>
</dbReference>
<gene>
    <name evidence="2" type="ORF">FHR20_002482</name>
</gene>
<dbReference type="Pfam" id="PF01841">
    <property type="entry name" value="Transglut_core"/>
    <property type="match status" value="1"/>
</dbReference>
<organism evidence="2 3">
    <name type="scientific">Sphingomonas leidyi</name>
    <dbReference type="NCBI Taxonomy" id="68569"/>
    <lineage>
        <taxon>Bacteria</taxon>
        <taxon>Pseudomonadati</taxon>
        <taxon>Pseudomonadota</taxon>
        <taxon>Alphaproteobacteria</taxon>
        <taxon>Sphingomonadales</taxon>
        <taxon>Sphingomonadaceae</taxon>
        <taxon>Sphingomonas</taxon>
    </lineage>
</organism>
<dbReference type="InterPro" id="IPR038765">
    <property type="entry name" value="Papain-like_cys_pep_sf"/>
</dbReference>
<keyword evidence="2" id="KW-0645">Protease</keyword>
<proteinExistence type="predicted"/>
<evidence type="ECO:0000313" key="3">
    <source>
        <dbReference type="Proteomes" id="UP000564677"/>
    </source>
</evidence>
<evidence type="ECO:0000313" key="2">
    <source>
        <dbReference type="EMBL" id="NIJ65520.1"/>
    </source>
</evidence>
<dbReference type="GO" id="GO:0006508">
    <property type="term" value="P:proteolysis"/>
    <property type="evidence" value="ECO:0007669"/>
    <property type="project" value="UniProtKB-KW"/>
</dbReference>
<dbReference type="RefSeq" id="WP_167299903.1">
    <property type="nucleotide sequence ID" value="NZ_JAASQV010000002.1"/>
</dbReference>
<dbReference type="Pfam" id="PF08379">
    <property type="entry name" value="Bact_transglu_N"/>
    <property type="match status" value="1"/>
</dbReference>
<dbReference type="EMBL" id="JAASQV010000002">
    <property type="protein sequence ID" value="NIJ65520.1"/>
    <property type="molecule type" value="Genomic_DNA"/>
</dbReference>
<dbReference type="InterPro" id="IPR013589">
    <property type="entry name" value="Bac_transglu_N"/>
</dbReference>
<feature type="domain" description="Transglutaminase-like" evidence="1">
    <location>
        <begin position="176"/>
        <end position="247"/>
    </location>
</feature>
<keyword evidence="3" id="KW-1185">Reference proteome</keyword>
<evidence type="ECO:0000259" key="1">
    <source>
        <dbReference type="SMART" id="SM00460"/>
    </source>
</evidence>
<dbReference type="SMART" id="SM00460">
    <property type="entry name" value="TGc"/>
    <property type="match status" value="1"/>
</dbReference>
<dbReference type="AlphaFoldDB" id="A0A7X5ZVU7"/>
<dbReference type="Proteomes" id="UP000564677">
    <property type="component" value="Unassembled WGS sequence"/>
</dbReference>
<dbReference type="SUPFAM" id="SSF54001">
    <property type="entry name" value="Cysteine proteinases"/>
    <property type="match status" value="1"/>
</dbReference>
<dbReference type="Gene3D" id="3.10.620.30">
    <property type="match status" value="1"/>
</dbReference>
<comment type="caution">
    <text evidence="2">The sequence shown here is derived from an EMBL/GenBank/DDBJ whole genome shotgun (WGS) entry which is preliminary data.</text>
</comment>
<accession>A0A7X5ZVU7</accession>
<dbReference type="PANTHER" id="PTHR33490">
    <property type="entry name" value="BLR5614 PROTEIN-RELATED"/>
    <property type="match status" value="1"/>
</dbReference>
<reference evidence="2 3" key="1">
    <citation type="submission" date="2020-03" db="EMBL/GenBank/DDBJ databases">
        <title>Genomic Encyclopedia of Type Strains, Phase IV (KMG-IV): sequencing the most valuable type-strain genomes for metagenomic binning, comparative biology and taxonomic classification.</title>
        <authorList>
            <person name="Goeker M."/>
        </authorList>
    </citation>
    <scope>NUCLEOTIDE SEQUENCE [LARGE SCALE GENOMIC DNA]</scope>
    <source>
        <strain evidence="2 3">DSM 4733</strain>
    </source>
</reference>
<name>A0A7X5ZVU7_9SPHN</name>
<dbReference type="GO" id="GO:0008233">
    <property type="term" value="F:peptidase activity"/>
    <property type="evidence" value="ECO:0007669"/>
    <property type="project" value="UniProtKB-KW"/>
</dbReference>
<keyword evidence="2" id="KW-0378">Hydrolase</keyword>
<dbReference type="PANTHER" id="PTHR33490:SF7">
    <property type="entry name" value="BLR2979 PROTEIN"/>
    <property type="match status" value="1"/>
</dbReference>
<sequence>MLYRIRHVTRFDYAQPAAFARCNLRLKPILWSGQHVLDHALSVEPGGRIFPARAEAGLANVVRLVLEAPTNRLTIESSARIRVDRPIPVPSPGDRTLADIAGLARASRDVSPAGPAAYLFPSPQIPLDAAIAEWCAPDLAPDRGVLDAAHALAVRIQRSFDFDPSATLVDTPPRAAFDKRRGVCQDFAQIMISGLRAAGLPAAYVSGYLRTLPPPGRPRLVGADATHAWVLVWAGPELGWVGVDPTNGIWMAEDHVVVAIGRDYAEIAPIDGIVLGSGAQDMHVSVDVEPLEETAAWPVFREGSLFPGPCVSGRTRRNTARSKGF</sequence>